<name>A0A2K9EK66_9RHOB</name>
<feature type="domain" description="Aminoglycoside phosphotransferase" evidence="8">
    <location>
        <begin position="12"/>
        <end position="243"/>
    </location>
</feature>
<evidence type="ECO:0000313" key="10">
    <source>
        <dbReference type="Proteomes" id="UP000233742"/>
    </source>
</evidence>
<dbReference type="SUPFAM" id="SSF56112">
    <property type="entry name" value="Protein kinase-like (PK-like)"/>
    <property type="match status" value="1"/>
</dbReference>
<dbReference type="PANTHER" id="PTHR21064">
    <property type="entry name" value="AMINOGLYCOSIDE PHOSPHOTRANSFERASE DOMAIN-CONTAINING PROTEIN-RELATED"/>
    <property type="match status" value="1"/>
</dbReference>
<dbReference type="PANTHER" id="PTHR21064:SF6">
    <property type="entry name" value="AMINOGLYCOSIDE PHOSPHOTRANSFERASE DOMAIN-CONTAINING PROTEIN"/>
    <property type="match status" value="1"/>
</dbReference>
<gene>
    <name evidence="9" type="ORF">CUV01_13360</name>
</gene>
<evidence type="ECO:0000256" key="4">
    <source>
        <dbReference type="ARBA" id="ARBA00022741"/>
    </source>
</evidence>
<dbReference type="OrthoDB" id="581471at2"/>
<evidence type="ECO:0000256" key="6">
    <source>
        <dbReference type="ARBA" id="ARBA00022840"/>
    </source>
</evidence>
<dbReference type="GO" id="GO:0005524">
    <property type="term" value="F:ATP binding"/>
    <property type="evidence" value="ECO:0007669"/>
    <property type="project" value="UniProtKB-KW"/>
</dbReference>
<evidence type="ECO:0000256" key="5">
    <source>
        <dbReference type="ARBA" id="ARBA00022777"/>
    </source>
</evidence>
<dbReference type="GO" id="GO:0009088">
    <property type="term" value="P:threonine biosynthetic process"/>
    <property type="evidence" value="ECO:0007669"/>
    <property type="project" value="UniProtKB-KW"/>
</dbReference>
<dbReference type="Proteomes" id="UP000233742">
    <property type="component" value="Chromosome"/>
</dbReference>
<dbReference type="GO" id="GO:0004413">
    <property type="term" value="F:homoserine kinase activity"/>
    <property type="evidence" value="ECO:0007669"/>
    <property type="project" value="InterPro"/>
</dbReference>
<dbReference type="EMBL" id="CP025408">
    <property type="protein sequence ID" value="AUH35438.1"/>
    <property type="molecule type" value="Genomic_DNA"/>
</dbReference>
<proteinExistence type="inferred from homology"/>
<dbReference type="Gene3D" id="3.90.1200.10">
    <property type="match status" value="1"/>
</dbReference>
<dbReference type="CDD" id="cd05153">
    <property type="entry name" value="HomoserineK_II"/>
    <property type="match status" value="1"/>
</dbReference>
<evidence type="ECO:0000256" key="7">
    <source>
        <dbReference type="ARBA" id="ARBA00038240"/>
    </source>
</evidence>
<keyword evidence="1" id="KW-0028">Amino-acid biosynthesis</keyword>
<keyword evidence="5 9" id="KW-0418">Kinase</keyword>
<dbReference type="InterPro" id="IPR002575">
    <property type="entry name" value="Aminoglycoside_PTrfase"/>
</dbReference>
<sequence>MEGSAWSLVAARENRVYRVDHPGGRHALRLHRPGYRSDAELRSELQWVEAVSQGGLSVPLPVPSISGDFLVTVDGCQIDLVHWLDGRQMGATGVPLALDNRTGLFRSIGQEMARLHRASDAWSPAADFTRPAWDRAGLLGAAPLWGRFWENASLSPADRDLLCQFRSRADQALKELQPDLDFGLIHADLVRENLLIDGDRIQLIDFDDGGFGYRLFDLATTLGKTLSEPDFDDLKAALVEGYRAVRPLDTTHLDLFMALRATTYVGWIISRLNEEGAEERSARFIRDATDRVQTWMAQDHAPGSRRTA</sequence>
<evidence type="ECO:0000256" key="3">
    <source>
        <dbReference type="ARBA" id="ARBA00022697"/>
    </source>
</evidence>
<protein>
    <submittedName>
        <fullName evidence="9">Homoserine kinase</fullName>
    </submittedName>
</protein>
<accession>A0A2K9EK66</accession>
<keyword evidence="4" id="KW-0547">Nucleotide-binding</keyword>
<evidence type="ECO:0000256" key="2">
    <source>
        <dbReference type="ARBA" id="ARBA00022679"/>
    </source>
</evidence>
<dbReference type="AlphaFoldDB" id="A0A2K9EK66"/>
<keyword evidence="2" id="KW-0808">Transferase</keyword>
<dbReference type="InterPro" id="IPR005280">
    <property type="entry name" value="Homoserine_kinase_II"/>
</dbReference>
<keyword evidence="10" id="KW-1185">Reference proteome</keyword>
<dbReference type="KEGG" id="paro:CUV01_13360"/>
<keyword evidence="3" id="KW-0791">Threonine biosynthesis</keyword>
<evidence type="ECO:0000259" key="8">
    <source>
        <dbReference type="Pfam" id="PF01636"/>
    </source>
</evidence>
<comment type="similarity">
    <text evidence="7">Belongs to the pseudomonas-type ThrB family.</text>
</comment>
<organism evidence="9 10">
    <name type="scientific">Paracoccus tegillarcae</name>
    <dbReference type="NCBI Taxonomy" id="1529068"/>
    <lineage>
        <taxon>Bacteria</taxon>
        <taxon>Pseudomonadati</taxon>
        <taxon>Pseudomonadota</taxon>
        <taxon>Alphaproteobacteria</taxon>
        <taxon>Rhodobacterales</taxon>
        <taxon>Paracoccaceae</taxon>
        <taxon>Paracoccus</taxon>
    </lineage>
</organism>
<dbReference type="Pfam" id="PF01636">
    <property type="entry name" value="APH"/>
    <property type="match status" value="1"/>
</dbReference>
<dbReference type="InterPro" id="IPR011009">
    <property type="entry name" value="Kinase-like_dom_sf"/>
</dbReference>
<evidence type="ECO:0000256" key="1">
    <source>
        <dbReference type="ARBA" id="ARBA00022605"/>
    </source>
</evidence>
<reference evidence="9 10" key="1">
    <citation type="submission" date="2017-12" db="EMBL/GenBank/DDBJ databases">
        <authorList>
            <person name="Hurst M.R.H."/>
        </authorList>
    </citation>
    <scope>NUCLEOTIDE SEQUENCE [LARGE SCALE GENOMIC DNA]</scope>
    <source>
        <strain evidence="9 10">BM15</strain>
    </source>
</reference>
<dbReference type="InterPro" id="IPR050249">
    <property type="entry name" value="Pseudomonas-type_ThrB"/>
</dbReference>
<keyword evidence="6" id="KW-0067">ATP-binding</keyword>
<evidence type="ECO:0000313" key="9">
    <source>
        <dbReference type="EMBL" id="AUH35438.1"/>
    </source>
</evidence>